<evidence type="ECO:0000256" key="6">
    <source>
        <dbReference type="SAM" id="Phobius"/>
    </source>
</evidence>
<feature type="transmembrane region" description="Helical" evidence="6">
    <location>
        <begin position="53"/>
        <end position="72"/>
    </location>
</feature>
<evidence type="ECO:0000256" key="2">
    <source>
        <dbReference type="ARBA" id="ARBA00022692"/>
    </source>
</evidence>
<name>A0A844B1X3_9BURK</name>
<sequence length="289" mass="33141">MNIPQQELIRYLDLLNTYGWIALVFLLERLLPTRKIPYLSRGWISDLFHMFEPWIRAFFVGGLVALAVPYAMKLPGTGWLQGQPLWLNFVVLAIINEAVFYFTHRLMHTVPWLWEFHRVHHSSTTYYSLMTTRFHLLDVIFFGAPYFIAATFLGARAEAVIALSLFQGFVDRFGHSNIRTPHFVAYFIGSPKFHAWHHSNAPEAHDMNFSRDFTFMDYLFGTAYYPKDKIAQDFGDPQFPTNYVQQQLMPFWVLGRKLAGKSTAPVLAAPHAAAGAGHEAEPPAQARNS</sequence>
<evidence type="ECO:0000259" key="7">
    <source>
        <dbReference type="Pfam" id="PF04116"/>
    </source>
</evidence>
<organism evidence="8 9">
    <name type="scientific">Caenimonas koreensis DSM 17982</name>
    <dbReference type="NCBI Taxonomy" id="1121255"/>
    <lineage>
        <taxon>Bacteria</taxon>
        <taxon>Pseudomonadati</taxon>
        <taxon>Pseudomonadota</taxon>
        <taxon>Betaproteobacteria</taxon>
        <taxon>Burkholderiales</taxon>
        <taxon>Comamonadaceae</taxon>
        <taxon>Caenimonas</taxon>
    </lineage>
</organism>
<evidence type="ECO:0000256" key="3">
    <source>
        <dbReference type="ARBA" id="ARBA00022989"/>
    </source>
</evidence>
<dbReference type="Pfam" id="PF04116">
    <property type="entry name" value="FA_hydroxylase"/>
    <property type="match status" value="1"/>
</dbReference>
<keyword evidence="4 6" id="KW-0472">Membrane</keyword>
<evidence type="ECO:0000313" key="9">
    <source>
        <dbReference type="Proteomes" id="UP000487350"/>
    </source>
</evidence>
<dbReference type="GO" id="GO:0016020">
    <property type="term" value="C:membrane"/>
    <property type="evidence" value="ECO:0007669"/>
    <property type="project" value="UniProtKB-SubCell"/>
</dbReference>
<reference evidence="8 9" key="1">
    <citation type="submission" date="2019-11" db="EMBL/GenBank/DDBJ databases">
        <title>Caenimonas koreensis gen. nov., sp. nov., isolated from activated sludge.</title>
        <authorList>
            <person name="Seung H.R."/>
        </authorList>
    </citation>
    <scope>NUCLEOTIDE SEQUENCE [LARGE SCALE GENOMIC DNA]</scope>
    <source>
        <strain evidence="8 9">EMB320</strain>
    </source>
</reference>
<proteinExistence type="predicted"/>
<dbReference type="PANTHER" id="PTHR11863">
    <property type="entry name" value="STEROL DESATURASE"/>
    <property type="match status" value="1"/>
</dbReference>
<feature type="transmembrane region" description="Helical" evidence="6">
    <location>
        <begin position="84"/>
        <end position="103"/>
    </location>
</feature>
<feature type="transmembrane region" description="Helical" evidence="6">
    <location>
        <begin position="136"/>
        <end position="155"/>
    </location>
</feature>
<feature type="transmembrane region" description="Helical" evidence="6">
    <location>
        <begin position="15"/>
        <end position="32"/>
    </location>
</feature>
<evidence type="ECO:0000313" key="8">
    <source>
        <dbReference type="EMBL" id="MRD47272.1"/>
    </source>
</evidence>
<accession>A0A844B1X3</accession>
<dbReference type="Proteomes" id="UP000487350">
    <property type="component" value="Unassembled WGS sequence"/>
</dbReference>
<comment type="caution">
    <text evidence="8">The sequence shown here is derived from an EMBL/GenBank/DDBJ whole genome shotgun (WGS) entry which is preliminary data.</text>
</comment>
<gene>
    <name evidence="8" type="ORF">GHT07_08270</name>
</gene>
<evidence type="ECO:0000256" key="5">
    <source>
        <dbReference type="SAM" id="MobiDB-lite"/>
    </source>
</evidence>
<feature type="region of interest" description="Disordered" evidence="5">
    <location>
        <begin position="270"/>
        <end position="289"/>
    </location>
</feature>
<dbReference type="InterPro" id="IPR006694">
    <property type="entry name" value="Fatty_acid_hydroxylase"/>
</dbReference>
<evidence type="ECO:0000256" key="4">
    <source>
        <dbReference type="ARBA" id="ARBA00023136"/>
    </source>
</evidence>
<feature type="domain" description="Fatty acid hydroxylase" evidence="7">
    <location>
        <begin position="89"/>
        <end position="222"/>
    </location>
</feature>
<dbReference type="AlphaFoldDB" id="A0A844B1X3"/>
<dbReference type="RefSeq" id="WP_153584586.1">
    <property type="nucleotide sequence ID" value="NZ_WJBU01000006.1"/>
</dbReference>
<dbReference type="GO" id="GO:0005506">
    <property type="term" value="F:iron ion binding"/>
    <property type="evidence" value="ECO:0007669"/>
    <property type="project" value="InterPro"/>
</dbReference>
<comment type="subcellular location">
    <subcellularLocation>
        <location evidence="1">Membrane</location>
    </subcellularLocation>
</comment>
<dbReference type="EMBL" id="WJBU01000006">
    <property type="protein sequence ID" value="MRD47272.1"/>
    <property type="molecule type" value="Genomic_DNA"/>
</dbReference>
<keyword evidence="2 6" id="KW-0812">Transmembrane</keyword>
<keyword evidence="9" id="KW-1185">Reference proteome</keyword>
<dbReference type="OrthoDB" id="9770329at2"/>
<evidence type="ECO:0000256" key="1">
    <source>
        <dbReference type="ARBA" id="ARBA00004370"/>
    </source>
</evidence>
<protein>
    <recommendedName>
        <fullName evidence="7">Fatty acid hydroxylase domain-containing protein</fullName>
    </recommendedName>
</protein>
<dbReference type="GO" id="GO:0008610">
    <property type="term" value="P:lipid biosynthetic process"/>
    <property type="evidence" value="ECO:0007669"/>
    <property type="project" value="InterPro"/>
</dbReference>
<dbReference type="InterPro" id="IPR050307">
    <property type="entry name" value="Sterol_Desaturase_Related"/>
</dbReference>
<keyword evidence="3 6" id="KW-1133">Transmembrane helix</keyword>
<dbReference type="GO" id="GO:0016491">
    <property type="term" value="F:oxidoreductase activity"/>
    <property type="evidence" value="ECO:0007669"/>
    <property type="project" value="InterPro"/>
</dbReference>